<comment type="subcellular location">
    <subcellularLocation>
        <location evidence="1">Endoplasmic reticulum membrane</location>
        <topology evidence="1">Multi-pass membrane protein</topology>
    </subcellularLocation>
</comment>
<dbReference type="AlphaFoldDB" id="A0AAE1GE33"/>
<comment type="similarity">
    <text evidence="2">Belongs to the DPM3 family.</text>
</comment>
<reference evidence="17" key="1">
    <citation type="submission" date="2023-10" db="EMBL/GenBank/DDBJ databases">
        <title>Genome assemblies of two species of porcelain crab, Petrolisthes cinctipes and Petrolisthes manimaculis (Anomura: Porcellanidae).</title>
        <authorList>
            <person name="Angst P."/>
        </authorList>
    </citation>
    <scope>NUCLEOTIDE SEQUENCE</scope>
    <source>
        <strain evidence="17">PB745_01</strain>
        <tissue evidence="17">Gill</tissue>
    </source>
</reference>
<dbReference type="InterPro" id="IPR006966">
    <property type="entry name" value="Peroxin-3"/>
</dbReference>
<dbReference type="GO" id="GO:0005778">
    <property type="term" value="C:peroxisomal membrane"/>
    <property type="evidence" value="ECO:0007669"/>
    <property type="project" value="InterPro"/>
</dbReference>
<dbReference type="InterPro" id="IPR013174">
    <property type="entry name" value="DPM3"/>
</dbReference>
<dbReference type="PANTHER" id="PTHR28080:SF1">
    <property type="entry name" value="PEROXISOMAL BIOGENESIS FACTOR 3"/>
    <property type="match status" value="1"/>
</dbReference>
<organism evidence="17 18">
    <name type="scientific">Petrolisthes cinctipes</name>
    <name type="common">Flat porcelain crab</name>
    <dbReference type="NCBI Taxonomy" id="88211"/>
    <lineage>
        <taxon>Eukaryota</taxon>
        <taxon>Metazoa</taxon>
        <taxon>Ecdysozoa</taxon>
        <taxon>Arthropoda</taxon>
        <taxon>Crustacea</taxon>
        <taxon>Multicrustacea</taxon>
        <taxon>Malacostraca</taxon>
        <taxon>Eumalacostraca</taxon>
        <taxon>Eucarida</taxon>
        <taxon>Decapoda</taxon>
        <taxon>Pleocyemata</taxon>
        <taxon>Anomura</taxon>
        <taxon>Galatheoidea</taxon>
        <taxon>Porcellanidae</taxon>
        <taxon>Petrolisthes</taxon>
    </lineage>
</organism>
<evidence type="ECO:0000256" key="11">
    <source>
        <dbReference type="ARBA" id="ARBA00029630"/>
    </source>
</evidence>
<dbReference type="GO" id="GO:0030674">
    <property type="term" value="F:protein-macromolecule adaptor activity"/>
    <property type="evidence" value="ECO:0007669"/>
    <property type="project" value="TreeGrafter"/>
</dbReference>
<keyword evidence="18" id="KW-1185">Reference proteome</keyword>
<evidence type="ECO:0000256" key="4">
    <source>
        <dbReference type="ARBA" id="ARBA00014294"/>
    </source>
</evidence>
<evidence type="ECO:0000256" key="2">
    <source>
        <dbReference type="ARBA" id="ARBA00010430"/>
    </source>
</evidence>
<comment type="caution">
    <text evidence="17">The sequence shown here is derived from an EMBL/GenBank/DDBJ whole genome shotgun (WGS) entry which is preliminary data.</text>
</comment>
<dbReference type="EMBL" id="JAWQEG010000437">
    <property type="protein sequence ID" value="KAK3890180.1"/>
    <property type="molecule type" value="Genomic_DNA"/>
</dbReference>
<keyword evidence="6 16" id="KW-0812">Transmembrane</keyword>
<evidence type="ECO:0000256" key="6">
    <source>
        <dbReference type="ARBA" id="ARBA00022692"/>
    </source>
</evidence>
<feature type="transmembrane region" description="Helical" evidence="16">
    <location>
        <begin position="493"/>
        <end position="512"/>
    </location>
</feature>
<feature type="region of interest" description="Disordered" evidence="15">
    <location>
        <begin position="327"/>
        <end position="400"/>
    </location>
</feature>
<protein>
    <recommendedName>
        <fullName evidence="4">Peroxisomal biogenesis factor 3</fullName>
    </recommendedName>
    <alternativeName>
        <fullName evidence="14">Dolichol-phosphate mannose synthase subunit 3</fullName>
    </alternativeName>
    <alternativeName>
        <fullName evidence="13">Dolichyl-phosphate beta-D-mannosyltransferase subunit 3</fullName>
    </alternativeName>
    <alternativeName>
        <fullName evidence="12">Mannose-P-dolichol synthase subunit 3</fullName>
    </alternativeName>
    <alternativeName>
        <fullName evidence="11">Peroxisomal assembly protein PEX3</fullName>
    </alternativeName>
</protein>
<sequence length="579" mass="64029">MFTRFRDFLYRHRRKFYIGGAIIGGAALLSRYAEKKLLEWHDRQTRMLIERQKKRQHYDNTVRTSCATVLSLSGSMKEVIGRELDADTLLQALRDQPQHKRSIWEQLKVVGFSRAACAVYVGSLVCAAIRVQLMLLGGYTFGELITTGQDPRTPITQSLQQKYLAAVHYLVEQGTPRLVSQVTKAVTHITAGLPLNRSLTLPQLEAIFHEIRLTLAGEGIEPENTSGRPEKKLTAEQWSSYVLCVPHPPEGDSEEDRILYNMLVETSDVLDSEDFNSTMDTLIQHGINTLLDRLADFYPSPKFNGVTTSSENWVDNISRDTETTKTISSISDVSSPTTAADSSTTDISTPTTSTTSQYSVIHNNTAATPPPSITTTTASPTTTPPPATQYSTTNTSSLNASPLNNATTSINTSSLPVAKLVPVVSGIVHGALSPAQGHLLHKLLSNDKLDTLGANVCWTITTTNETQKEEELYLLLPSYLITTTTNMTKLMEWLTGVILFLGPWTAIVTTTIHNEFTVMHYQEILLLPFLLVAVFAVVSIAIIAFRVYSFNDCHLEAKELQEQILQAKADLAKRGIKLD</sequence>
<feature type="transmembrane region" description="Helical" evidence="16">
    <location>
        <begin position="524"/>
        <end position="548"/>
    </location>
</feature>
<evidence type="ECO:0000256" key="13">
    <source>
        <dbReference type="ARBA" id="ARBA00032612"/>
    </source>
</evidence>
<keyword evidence="8 16" id="KW-1133">Transmembrane helix</keyword>
<accession>A0AAE1GE33</accession>
<evidence type="ECO:0000256" key="8">
    <source>
        <dbReference type="ARBA" id="ARBA00022989"/>
    </source>
</evidence>
<evidence type="ECO:0000256" key="10">
    <source>
        <dbReference type="ARBA" id="ARBA00025338"/>
    </source>
</evidence>
<evidence type="ECO:0000256" key="9">
    <source>
        <dbReference type="ARBA" id="ARBA00023136"/>
    </source>
</evidence>
<evidence type="ECO:0000256" key="16">
    <source>
        <dbReference type="SAM" id="Phobius"/>
    </source>
</evidence>
<keyword evidence="9 16" id="KW-0472">Membrane</keyword>
<evidence type="ECO:0000256" key="7">
    <source>
        <dbReference type="ARBA" id="ARBA00022824"/>
    </source>
</evidence>
<comment type="subunit">
    <text evidence="3">Interacts with PEX19.</text>
</comment>
<evidence type="ECO:0000256" key="12">
    <source>
        <dbReference type="ARBA" id="ARBA00029791"/>
    </source>
</evidence>
<feature type="compositionally biased region" description="Low complexity" evidence="15">
    <location>
        <begin position="334"/>
        <end position="356"/>
    </location>
</feature>
<evidence type="ECO:0000256" key="14">
    <source>
        <dbReference type="ARBA" id="ARBA00033176"/>
    </source>
</evidence>
<keyword evidence="5" id="KW-0962">Peroxisome biogenesis</keyword>
<gene>
    <name evidence="17" type="ORF">Pcinc_005858</name>
</gene>
<comment type="function">
    <text evidence="10">Involved in peroxisome biosynthesis and integrity. Assembles membrane vesicles before the matrix proteins are translocated. As a docking factor for PEX19, is necessary for the import of peroxisomal membrane proteins in the peroxisomes.</text>
</comment>
<evidence type="ECO:0000256" key="5">
    <source>
        <dbReference type="ARBA" id="ARBA00022593"/>
    </source>
</evidence>
<keyword evidence="7" id="KW-0256">Endoplasmic reticulum</keyword>
<dbReference type="Proteomes" id="UP001286313">
    <property type="component" value="Unassembled WGS sequence"/>
</dbReference>
<name>A0AAE1GE33_PETCI</name>
<dbReference type="Pfam" id="PF08285">
    <property type="entry name" value="DPM3"/>
    <property type="match status" value="1"/>
</dbReference>
<dbReference type="GO" id="GO:0045046">
    <property type="term" value="P:protein import into peroxisome membrane"/>
    <property type="evidence" value="ECO:0007669"/>
    <property type="project" value="TreeGrafter"/>
</dbReference>
<proteinExistence type="inferred from homology"/>
<evidence type="ECO:0000256" key="3">
    <source>
        <dbReference type="ARBA" id="ARBA00011494"/>
    </source>
</evidence>
<evidence type="ECO:0000256" key="1">
    <source>
        <dbReference type="ARBA" id="ARBA00004477"/>
    </source>
</evidence>
<evidence type="ECO:0000313" key="18">
    <source>
        <dbReference type="Proteomes" id="UP001286313"/>
    </source>
</evidence>
<evidence type="ECO:0000256" key="15">
    <source>
        <dbReference type="SAM" id="MobiDB-lite"/>
    </source>
</evidence>
<dbReference type="Pfam" id="PF04882">
    <property type="entry name" value="Peroxin-3"/>
    <property type="match status" value="1"/>
</dbReference>
<evidence type="ECO:0000313" key="17">
    <source>
        <dbReference type="EMBL" id="KAK3890180.1"/>
    </source>
</evidence>
<dbReference type="GO" id="GO:0005789">
    <property type="term" value="C:endoplasmic reticulum membrane"/>
    <property type="evidence" value="ECO:0007669"/>
    <property type="project" value="UniProtKB-SubCell"/>
</dbReference>
<dbReference type="PANTHER" id="PTHR28080">
    <property type="entry name" value="PEROXISOMAL BIOGENESIS FACTOR 3"/>
    <property type="match status" value="1"/>
</dbReference>